<gene>
    <name evidence="8" type="ORF">PV07_05301</name>
</gene>
<evidence type="ECO:0000256" key="6">
    <source>
        <dbReference type="SAM" id="Phobius"/>
    </source>
</evidence>
<feature type="compositionally biased region" description="Basic residues" evidence="5">
    <location>
        <begin position="239"/>
        <end position="251"/>
    </location>
</feature>
<keyword evidence="9" id="KW-1185">Reference proteome</keyword>
<evidence type="ECO:0000256" key="5">
    <source>
        <dbReference type="SAM" id="MobiDB-lite"/>
    </source>
</evidence>
<dbReference type="EMBL" id="KN847042">
    <property type="protein sequence ID" value="KIW29487.1"/>
    <property type="molecule type" value="Genomic_DNA"/>
</dbReference>
<dbReference type="OrthoDB" id="1915122at2759"/>
<feature type="transmembrane region" description="Helical" evidence="6">
    <location>
        <begin position="16"/>
        <end position="38"/>
    </location>
</feature>
<evidence type="ECO:0000313" key="9">
    <source>
        <dbReference type="Proteomes" id="UP000054466"/>
    </source>
</evidence>
<proteinExistence type="predicted"/>
<keyword evidence="4 6" id="KW-0472">Membrane</keyword>
<feature type="region of interest" description="Disordered" evidence="5">
    <location>
        <begin position="198"/>
        <end position="258"/>
    </location>
</feature>
<organism evidence="8 9">
    <name type="scientific">Cladophialophora immunda</name>
    <dbReference type="NCBI Taxonomy" id="569365"/>
    <lineage>
        <taxon>Eukaryota</taxon>
        <taxon>Fungi</taxon>
        <taxon>Dikarya</taxon>
        <taxon>Ascomycota</taxon>
        <taxon>Pezizomycotina</taxon>
        <taxon>Eurotiomycetes</taxon>
        <taxon>Chaetothyriomycetidae</taxon>
        <taxon>Chaetothyriales</taxon>
        <taxon>Herpotrichiellaceae</taxon>
        <taxon>Cladophialophora</taxon>
    </lineage>
</organism>
<dbReference type="HOGENOM" id="CLU_079101_0_0_1"/>
<dbReference type="Proteomes" id="UP000054466">
    <property type="component" value="Unassembled WGS sequence"/>
</dbReference>
<evidence type="ECO:0000313" key="8">
    <source>
        <dbReference type="EMBL" id="KIW29487.1"/>
    </source>
</evidence>
<reference evidence="8 9" key="1">
    <citation type="submission" date="2015-01" db="EMBL/GenBank/DDBJ databases">
        <title>The Genome Sequence of Cladophialophora immunda CBS83496.</title>
        <authorList>
            <consortium name="The Broad Institute Genomics Platform"/>
            <person name="Cuomo C."/>
            <person name="de Hoog S."/>
            <person name="Gorbushina A."/>
            <person name="Stielow B."/>
            <person name="Teixiera M."/>
            <person name="Abouelleil A."/>
            <person name="Chapman S.B."/>
            <person name="Priest M."/>
            <person name="Young S.K."/>
            <person name="Wortman J."/>
            <person name="Nusbaum C."/>
            <person name="Birren B."/>
        </authorList>
    </citation>
    <scope>NUCLEOTIDE SEQUENCE [LARGE SCALE GENOMIC DNA]</scope>
    <source>
        <strain evidence="8 9">CBS 83496</strain>
    </source>
</reference>
<dbReference type="GO" id="GO:0033617">
    <property type="term" value="P:mitochondrial respiratory chain complex IV assembly"/>
    <property type="evidence" value="ECO:0007669"/>
    <property type="project" value="TreeGrafter"/>
</dbReference>
<dbReference type="PANTHER" id="PTHR28018:SF3">
    <property type="entry name" value="RESPIRATORY SUPERCOMPLEX FACTOR 2, MITOCHONDRIAL"/>
    <property type="match status" value="1"/>
</dbReference>
<dbReference type="PROSITE" id="PS51503">
    <property type="entry name" value="HIG1"/>
    <property type="match status" value="1"/>
</dbReference>
<keyword evidence="2 6" id="KW-0812">Transmembrane</keyword>
<dbReference type="InterPro" id="IPR040153">
    <property type="entry name" value="Rcf2"/>
</dbReference>
<dbReference type="GeneID" id="27344495"/>
<feature type="compositionally biased region" description="Basic and acidic residues" evidence="5">
    <location>
        <begin position="216"/>
        <end position="238"/>
    </location>
</feature>
<dbReference type="InterPro" id="IPR007667">
    <property type="entry name" value="Hypoxia_induced_domain"/>
</dbReference>
<accession>A0A0D2AW52</accession>
<comment type="subcellular location">
    <subcellularLocation>
        <location evidence="1">Mitochondrion</location>
    </subcellularLocation>
</comment>
<evidence type="ECO:0000256" key="1">
    <source>
        <dbReference type="ARBA" id="ARBA00004173"/>
    </source>
</evidence>
<sequence length="258" mass="29688">MKLLTKEQEAEHYRQTLIGGTIGGFAGLAVGLAGVAFAHRRYHFFRNLTLPLKAFLVTSSGTFAGIINADHYSRAYEASQNPKEVEFRLRQSEQANLERANKTWTERAMDFGRKERYKIVFGSWVGSMVAAFALVNRNKYLTGQQKIVQARVYAQFLTVGVLIATAAFEIADQRSGQGRWETVRYIDPTDPEHKRMLEKQVERDTTSQGTGSGNDDLWKEMVEQEEQRLKAREEYEKEHHRRHKNGNGKKKHEQEHKE</sequence>
<evidence type="ECO:0000256" key="4">
    <source>
        <dbReference type="ARBA" id="ARBA00023136"/>
    </source>
</evidence>
<feature type="transmembrane region" description="Helical" evidence="6">
    <location>
        <begin position="117"/>
        <end position="136"/>
    </location>
</feature>
<dbReference type="STRING" id="569365.A0A0D2AW52"/>
<feature type="transmembrane region" description="Helical" evidence="6">
    <location>
        <begin position="152"/>
        <end position="171"/>
    </location>
</feature>
<name>A0A0D2AW52_9EURO</name>
<dbReference type="VEuPathDB" id="FungiDB:PV07_05301"/>
<keyword evidence="3 6" id="KW-1133">Transmembrane helix</keyword>
<feature type="domain" description="HIG1" evidence="7">
    <location>
        <begin position="89"/>
        <end position="180"/>
    </location>
</feature>
<dbReference type="PANTHER" id="PTHR28018">
    <property type="entry name" value="RESPIRATORY SUPERCOMPLEX FACTOR 2, MITOCHONDRIAL"/>
    <property type="match status" value="1"/>
</dbReference>
<dbReference type="Pfam" id="PF04588">
    <property type="entry name" value="HIG_1_N"/>
    <property type="match status" value="1"/>
</dbReference>
<evidence type="ECO:0000256" key="3">
    <source>
        <dbReference type="ARBA" id="ARBA00022989"/>
    </source>
</evidence>
<evidence type="ECO:0000256" key="2">
    <source>
        <dbReference type="ARBA" id="ARBA00022692"/>
    </source>
</evidence>
<dbReference type="RefSeq" id="XP_016249703.1">
    <property type="nucleotide sequence ID" value="XM_016392184.1"/>
</dbReference>
<dbReference type="AlphaFoldDB" id="A0A0D2AW52"/>
<protein>
    <recommendedName>
        <fullName evidence="7">HIG1 domain-containing protein</fullName>
    </recommendedName>
</protein>
<dbReference type="GO" id="GO:0005739">
    <property type="term" value="C:mitochondrion"/>
    <property type="evidence" value="ECO:0007669"/>
    <property type="project" value="UniProtKB-SubCell"/>
</dbReference>
<evidence type="ECO:0000259" key="7">
    <source>
        <dbReference type="PROSITE" id="PS51503"/>
    </source>
</evidence>